<evidence type="ECO:0000313" key="3">
    <source>
        <dbReference type="EMBL" id="MFC1849957.1"/>
    </source>
</evidence>
<feature type="transmembrane region" description="Helical" evidence="2">
    <location>
        <begin position="423"/>
        <end position="441"/>
    </location>
</feature>
<evidence type="ECO:0000313" key="4">
    <source>
        <dbReference type="Proteomes" id="UP001594351"/>
    </source>
</evidence>
<protein>
    <recommendedName>
        <fullName evidence="5">Mechanosensitive ion channel</fullName>
    </recommendedName>
</protein>
<keyword evidence="2" id="KW-1133">Transmembrane helix</keyword>
<gene>
    <name evidence="3" type="ORF">ACFL27_07185</name>
</gene>
<proteinExistence type="predicted"/>
<organism evidence="3 4">
    <name type="scientific">candidate division CSSED10-310 bacterium</name>
    <dbReference type="NCBI Taxonomy" id="2855610"/>
    <lineage>
        <taxon>Bacteria</taxon>
        <taxon>Bacteria division CSSED10-310</taxon>
    </lineage>
</organism>
<feature type="coiled-coil region" evidence="1">
    <location>
        <begin position="313"/>
        <end position="340"/>
    </location>
</feature>
<feature type="transmembrane region" description="Helical" evidence="2">
    <location>
        <begin position="381"/>
        <end position="402"/>
    </location>
</feature>
<dbReference type="InterPro" id="IPR011066">
    <property type="entry name" value="MscS_channel_C_sf"/>
</dbReference>
<reference evidence="3 4" key="1">
    <citation type="submission" date="2024-09" db="EMBL/GenBank/DDBJ databases">
        <title>Laminarin stimulates single cell rates of sulfate reduction while oxygen inhibits transcriptomic activity in coastal marine sediment.</title>
        <authorList>
            <person name="Lindsay M."/>
            <person name="Orcutt B."/>
            <person name="Emerson D."/>
            <person name="Stepanauskas R."/>
            <person name="D'Angelo T."/>
        </authorList>
    </citation>
    <scope>NUCLEOTIDE SEQUENCE [LARGE SCALE GENOMIC DNA]</scope>
    <source>
        <strain evidence="3">SAG AM-311-K15</strain>
    </source>
</reference>
<evidence type="ECO:0000256" key="1">
    <source>
        <dbReference type="SAM" id="Coils"/>
    </source>
</evidence>
<feature type="coiled-coil region" evidence="1">
    <location>
        <begin position="117"/>
        <end position="156"/>
    </location>
</feature>
<evidence type="ECO:0008006" key="5">
    <source>
        <dbReference type="Google" id="ProtNLM"/>
    </source>
</evidence>
<keyword evidence="2" id="KW-0472">Membrane</keyword>
<evidence type="ECO:0000256" key="2">
    <source>
        <dbReference type="SAM" id="Phobius"/>
    </source>
</evidence>
<dbReference type="EMBL" id="JBHPBY010000068">
    <property type="protein sequence ID" value="MFC1849957.1"/>
    <property type="molecule type" value="Genomic_DNA"/>
</dbReference>
<name>A0ABV6YUR8_UNCC1</name>
<comment type="caution">
    <text evidence="3">The sequence shown here is derived from an EMBL/GenBank/DDBJ whole genome shotgun (WGS) entry which is preliminary data.</text>
</comment>
<keyword evidence="1" id="KW-0175">Coiled coil</keyword>
<feature type="transmembrane region" description="Helical" evidence="2">
    <location>
        <begin position="447"/>
        <end position="464"/>
    </location>
</feature>
<keyword evidence="2" id="KW-0812">Transmembrane</keyword>
<accession>A0ABV6YUR8</accession>
<sequence length="708" mass="81892">MKKTRKHLGQRSEIRGQRSVIRDQGTEVRGQRSEISGQRSVIRDQGIEVRGLRSEISGQRSVKLVSIFLCSVILIFFSYTAVLGQTASPEPTAELTAEEKETAQTEISTFKTLFTIMKSLRDIETQLNSKKRELKRTEIKEEKQSLTGEIVGLNDKMGSFESDFEKIAAGVDLKLSEDRTAQVFDWQKELQDLLGPLIRELKGMTERPRQIEKLRSEYTYLQDRLNPRLQATENIKNLIAITEDEKIFEELEQELKIVIENELREELSRQVTDELKTKIKDEKKLATQVRVSVENKIVTELPKRVEQELPKRLKQEIALAKKLNSELIELEKKWEEDIQQISSQIAVITYQLEEKSKEKKSVLESAQNLLRVFFKSRGRNLIFSVFVFILVLISFRLIHRVIYKVSPFHQQESRSLYVRAGDVFYHILTFLGAISAALVVLYVSGDWVLLIVTLLFLFGIAWAAKQGLPKFWEQIKLLMNLGTVRENERLIYNGVPWRVASLNIYTLLENPEFKLGQIRLPLQNLLEMNSRPFHDSEPWFPCKEEDWVLLSDETFGKVLSQSPDMVQLELRGGSRKTFLTEEFLRLNPQNLSTGFRLREVVGIDYAHQRQISKEIPELLAEFALEALHQEGYGEYVLKLRVRFKEAASSSLNLVIIVDFSGQIAECYNRMQRILQRIAVDACNKYDWQIPFPQLTIHKNNPENDSSAP</sequence>
<keyword evidence="4" id="KW-1185">Reference proteome</keyword>
<dbReference type="Proteomes" id="UP001594351">
    <property type="component" value="Unassembled WGS sequence"/>
</dbReference>
<dbReference type="SUPFAM" id="SSF82689">
    <property type="entry name" value="Mechanosensitive channel protein MscS (YggB), C-terminal domain"/>
    <property type="match status" value="1"/>
</dbReference>